<reference evidence="3 4" key="1">
    <citation type="submission" date="2017-10" db="EMBL/GenBank/DDBJ databases">
        <title>Genome sequence of Caulobacter mirabilis FWC38.</title>
        <authorList>
            <person name="Fiebig A."/>
            <person name="Crosson S."/>
        </authorList>
    </citation>
    <scope>NUCLEOTIDE SEQUENCE [LARGE SCALE GENOMIC DNA]</scope>
    <source>
        <strain evidence="3 4">FWC 38</strain>
    </source>
</reference>
<dbReference type="InterPro" id="IPR017850">
    <property type="entry name" value="Alkaline_phosphatase_core_sf"/>
</dbReference>
<dbReference type="Gene3D" id="3.40.720.10">
    <property type="entry name" value="Alkaline Phosphatase, subunit A"/>
    <property type="match status" value="1"/>
</dbReference>
<dbReference type="SUPFAM" id="SSF53649">
    <property type="entry name" value="Alkaline phosphatase-like"/>
    <property type="match status" value="1"/>
</dbReference>
<evidence type="ECO:0000256" key="1">
    <source>
        <dbReference type="SAM" id="SignalP"/>
    </source>
</evidence>
<dbReference type="Pfam" id="PF00884">
    <property type="entry name" value="Sulfatase"/>
    <property type="match status" value="1"/>
</dbReference>
<dbReference type="AlphaFoldDB" id="A0A2D2B1L5"/>
<organism evidence="3 4">
    <name type="scientific">Caulobacter mirabilis</name>
    <dbReference type="NCBI Taxonomy" id="69666"/>
    <lineage>
        <taxon>Bacteria</taxon>
        <taxon>Pseudomonadati</taxon>
        <taxon>Pseudomonadota</taxon>
        <taxon>Alphaproteobacteria</taxon>
        <taxon>Caulobacterales</taxon>
        <taxon>Caulobacteraceae</taxon>
        <taxon>Caulobacter</taxon>
    </lineage>
</organism>
<dbReference type="CDD" id="cd16035">
    <property type="entry name" value="sulfatase_like"/>
    <property type="match status" value="1"/>
</dbReference>
<evidence type="ECO:0000313" key="4">
    <source>
        <dbReference type="Proteomes" id="UP000228945"/>
    </source>
</evidence>
<feature type="domain" description="Sulfatase N-terminal" evidence="2">
    <location>
        <begin position="72"/>
        <end position="409"/>
    </location>
</feature>
<sequence>MIDMVAGPTRRSVLSAGGLVVAASTAAPAATAVAAPVSPKRARGPRARPLNILMIVNDQERSFADIPSAIPLPAHDWLRARGVSFANYHVNTSPCGPSRAVMYTGQHTQRTGVYANPNTPPMPELKPDVPTIGTMLRQLGYHTSYKGKWHVSNVTLGETHGPAEGIFPNASGALEAYGFSDYNFDGERVGLTWQGFMDDGVTAADAVNQLRAFRDGAVGDKPWFMAVNFINPHDIMFFDAVGDGEKSRARPNLISPLLPAPGDPIYDVDWKQPLPRSFHDDLTDKPAGHAAINAVGWAFYGKLPRSNEAAWRNFQNYYFNCIRDANRHVMTVLKALEQSGQLDDTIVVFTSDHGERAGAHGMRQKGGTIYKEDLRVPFVVVHPDVKGGFSTDALASSVDIVPTLLALAGQTDIAEKHPQLKGVDLSSALAGPKARTARDQRGVLFNYAIRYGWNAPDAPSGDAETRPLPQPDLSLRRLFRGVHDGRYKFARYFAPAQHHTPTTWEQLRAHNDLELYDTLKDADELKNLAAGPDAPQGEIMRLNAMTNALIAAEVGKDDGSEYPGPAGQYTTLTA</sequence>
<dbReference type="GO" id="GO:0015024">
    <property type="term" value="F:glucuronate-2-sulfatase activity"/>
    <property type="evidence" value="ECO:0007669"/>
    <property type="project" value="TreeGrafter"/>
</dbReference>
<evidence type="ECO:0000313" key="3">
    <source>
        <dbReference type="EMBL" id="ATQ44152.1"/>
    </source>
</evidence>
<dbReference type="InterPro" id="IPR051849">
    <property type="entry name" value="GAG-degrading_sulfatase"/>
</dbReference>
<keyword evidence="4" id="KW-1185">Reference proteome</keyword>
<gene>
    <name evidence="3" type="ORF">CSW64_18045</name>
</gene>
<dbReference type="EMBL" id="CP024201">
    <property type="protein sequence ID" value="ATQ44152.1"/>
    <property type="molecule type" value="Genomic_DNA"/>
</dbReference>
<dbReference type="Proteomes" id="UP000228945">
    <property type="component" value="Chromosome"/>
</dbReference>
<accession>A0A2D2B1L5</accession>
<dbReference type="KEGG" id="cmb:CSW64_18045"/>
<feature type="chain" id="PRO_5013547884" evidence="1">
    <location>
        <begin position="30"/>
        <end position="574"/>
    </location>
</feature>
<dbReference type="PROSITE" id="PS51318">
    <property type="entry name" value="TAT"/>
    <property type="match status" value="1"/>
</dbReference>
<proteinExistence type="predicted"/>
<protein>
    <submittedName>
        <fullName evidence="3">Sulfatase</fullName>
    </submittedName>
</protein>
<dbReference type="InterPro" id="IPR000917">
    <property type="entry name" value="Sulfatase_N"/>
</dbReference>
<keyword evidence="1" id="KW-0732">Signal</keyword>
<name>A0A2D2B1L5_9CAUL</name>
<feature type="signal peptide" evidence="1">
    <location>
        <begin position="1"/>
        <end position="29"/>
    </location>
</feature>
<dbReference type="InterPro" id="IPR006311">
    <property type="entry name" value="TAT_signal"/>
</dbReference>
<dbReference type="PANTHER" id="PTHR46615:SF1">
    <property type="entry name" value="ARYLSULFATASE K"/>
    <property type="match status" value="1"/>
</dbReference>
<dbReference type="PANTHER" id="PTHR46615">
    <property type="entry name" value="ARYLSULFATASE K"/>
    <property type="match status" value="1"/>
</dbReference>
<dbReference type="GO" id="GO:0004065">
    <property type="term" value="F:arylsulfatase activity"/>
    <property type="evidence" value="ECO:0007669"/>
    <property type="project" value="TreeGrafter"/>
</dbReference>
<evidence type="ECO:0000259" key="2">
    <source>
        <dbReference type="Pfam" id="PF00884"/>
    </source>
</evidence>